<dbReference type="Pfam" id="PF03592">
    <property type="entry name" value="Terminase_2"/>
    <property type="match status" value="1"/>
</dbReference>
<evidence type="ECO:0000313" key="3">
    <source>
        <dbReference type="EMBL" id="OTP13428.1"/>
    </source>
</evidence>
<dbReference type="PANTHER" id="PTHR41328:SF2">
    <property type="entry name" value="TERMINASE SMALL SUBUNIT"/>
    <property type="match status" value="1"/>
</dbReference>
<evidence type="ECO:0000313" key="5">
    <source>
        <dbReference type="Proteomes" id="UP000195141"/>
    </source>
</evidence>
<dbReference type="Gene3D" id="1.10.10.1400">
    <property type="entry name" value="Terminase, small subunit, N-terminal DNA-binding domain, HTH motif"/>
    <property type="match status" value="1"/>
</dbReference>
<organism evidence="3">
    <name type="scientific">Candidatus Enterococcus clewellii</name>
    <dbReference type="NCBI Taxonomy" id="1834193"/>
    <lineage>
        <taxon>Bacteria</taxon>
        <taxon>Bacillati</taxon>
        <taxon>Bacillota</taxon>
        <taxon>Bacilli</taxon>
        <taxon>Lactobacillales</taxon>
        <taxon>Enterococcaceae</taxon>
        <taxon>Enterococcus</taxon>
    </lineage>
</organism>
<dbReference type="Gene3D" id="6.10.140.2160">
    <property type="match status" value="1"/>
</dbReference>
<dbReference type="PANTHER" id="PTHR41328">
    <property type="entry name" value="TERMINASE SMALL SUBUNIT-RELATED"/>
    <property type="match status" value="1"/>
</dbReference>
<sequence length="181" mass="19839">MTLTDEKQAKLTEEIAILANDLMREWPPARNKQRKFILAYIANGFINGSEAAKKSGYSAKTANTIASNMLTGVKKYEHIPPVIAKLRAAYDERTTELSIASGTEVLQYLTSVMEGKQKEQTIIGVGEGAQGIIDIDVGAKDRIKAAELLGKRHALFTDKVDLNTGDIVVKVGEWDADEEET</sequence>
<evidence type="ECO:0000313" key="4">
    <source>
        <dbReference type="EMBL" id="WYJ90181.1"/>
    </source>
</evidence>
<reference evidence="4" key="2">
    <citation type="submission" date="2017-05" db="EMBL/GenBank/DDBJ databases">
        <authorList>
            <consortium name="The Broad Institute Genomics Platform"/>
            <consortium name="The Broad Institute Genomic Center for Infectious Diseases"/>
            <person name="Earl A."/>
            <person name="Manson A."/>
            <person name="Schwartman J."/>
            <person name="Gilmore M."/>
            <person name="Abouelleil A."/>
            <person name="Cao P."/>
            <person name="Chapman S."/>
            <person name="Cusick C."/>
            <person name="Shea T."/>
            <person name="Young S."/>
            <person name="Neafsey D."/>
            <person name="Nusbaum C."/>
            <person name="Birren B."/>
        </authorList>
    </citation>
    <scope>NUCLEOTIDE SEQUENCE</scope>
    <source>
        <strain evidence="4">9E7_DIV0242</strain>
    </source>
</reference>
<accession>A0A242K357</accession>
<keyword evidence="5" id="KW-1185">Reference proteome</keyword>
<protein>
    <submittedName>
        <fullName evidence="4">Phage terminase small subunit</fullName>
    </submittedName>
</protein>
<gene>
    <name evidence="4" type="ORF">A5888_001909</name>
    <name evidence="3" type="ORF">A5888_002906</name>
</gene>
<dbReference type="EMBL" id="NGMM01000005">
    <property type="protein sequence ID" value="OTP13428.1"/>
    <property type="molecule type" value="Genomic_DNA"/>
</dbReference>
<dbReference type="InterPro" id="IPR038713">
    <property type="entry name" value="Terminase_Gp1_N_sf"/>
</dbReference>
<dbReference type="EMBL" id="CP147247">
    <property type="protein sequence ID" value="WYJ90181.1"/>
    <property type="molecule type" value="Genomic_DNA"/>
</dbReference>
<reference evidence="3" key="1">
    <citation type="submission" date="2017-05" db="EMBL/GenBank/DDBJ databases">
        <title>The Genome Sequence of Enterococcus sp. 9E7_DIV0242.</title>
        <authorList>
            <consortium name="The Broad Institute Genomics Platform"/>
            <consortium name="The Broad Institute Genomic Center for Infectious Diseases"/>
            <person name="Earl A."/>
            <person name="Manson A."/>
            <person name="Schwartman J."/>
            <person name="Gilmore M."/>
            <person name="Abouelleil A."/>
            <person name="Cao P."/>
            <person name="Chapman S."/>
            <person name="Cusick C."/>
            <person name="Shea T."/>
            <person name="Young S."/>
            <person name="Neafsey D."/>
            <person name="Nusbaum C."/>
            <person name="Birren B."/>
        </authorList>
    </citation>
    <scope>NUCLEOTIDE SEQUENCE [LARGE SCALE GENOMIC DNA]</scope>
    <source>
        <strain evidence="3">9E7_DIV0242</strain>
    </source>
</reference>
<evidence type="ECO:0000256" key="2">
    <source>
        <dbReference type="ARBA" id="ARBA00023219"/>
    </source>
</evidence>
<keyword evidence="1" id="KW-1188">Viral release from host cell</keyword>
<dbReference type="InterPro" id="IPR005335">
    <property type="entry name" value="Terminase_ssu"/>
</dbReference>
<name>A0A242K357_9ENTE</name>
<dbReference type="InterPro" id="IPR052404">
    <property type="entry name" value="SPP1-like_terminase"/>
</dbReference>
<keyword evidence="2" id="KW-0231">Viral genome packaging</keyword>
<evidence type="ECO:0000256" key="1">
    <source>
        <dbReference type="ARBA" id="ARBA00022612"/>
    </source>
</evidence>
<proteinExistence type="predicted"/>
<reference evidence="4" key="3">
    <citation type="submission" date="2024-03" db="EMBL/GenBank/DDBJ databases">
        <title>The Genome Sequence of Enterococcus sp. DIV0242b.</title>
        <authorList>
            <consortium name="The Broad Institute Genomics Platform"/>
            <consortium name="The Broad Institute Microbial Omics Core"/>
            <consortium name="The Broad Institute Genomic Center for Infectious Diseases"/>
            <person name="Earl A."/>
            <person name="Manson A."/>
            <person name="Gilmore M."/>
            <person name="Schwartman J."/>
            <person name="Shea T."/>
            <person name="Abouelleil A."/>
            <person name="Cao P."/>
            <person name="Chapman S."/>
            <person name="Cusick C."/>
            <person name="Young S."/>
            <person name="Neafsey D."/>
            <person name="Nusbaum C."/>
            <person name="Birren B."/>
        </authorList>
    </citation>
    <scope>NUCLEOTIDE SEQUENCE</scope>
    <source>
        <strain evidence="4">9E7_DIV0242</strain>
    </source>
</reference>
<dbReference type="GO" id="GO:0051276">
    <property type="term" value="P:chromosome organization"/>
    <property type="evidence" value="ECO:0007669"/>
    <property type="project" value="InterPro"/>
</dbReference>
<dbReference type="Proteomes" id="UP000195141">
    <property type="component" value="Chromosome"/>
</dbReference>
<dbReference type="AlphaFoldDB" id="A0A242K357"/>